<dbReference type="OrthoDB" id="7063662at2"/>
<name>A0A0U4WSK1_9PSED</name>
<accession>A0A0U4WSK1</accession>
<evidence type="ECO:0000313" key="2">
    <source>
        <dbReference type="Proteomes" id="UP000064137"/>
    </source>
</evidence>
<dbReference type="AlphaFoldDB" id="A0A0U4WSK1"/>
<protein>
    <submittedName>
        <fullName evidence="1">Phosphodiesterase</fullName>
    </submittedName>
</protein>
<dbReference type="Proteomes" id="UP000064137">
    <property type="component" value="Chromosome"/>
</dbReference>
<organism evidence="1 2">
    <name type="scientific">Pseudomonas oryzihabitans</name>
    <dbReference type="NCBI Taxonomy" id="47885"/>
    <lineage>
        <taxon>Bacteria</taxon>
        <taxon>Pseudomonadati</taxon>
        <taxon>Pseudomonadota</taxon>
        <taxon>Gammaproteobacteria</taxon>
        <taxon>Pseudomonadales</taxon>
        <taxon>Pseudomonadaceae</taxon>
        <taxon>Pseudomonas</taxon>
    </lineage>
</organism>
<proteinExistence type="predicted"/>
<dbReference type="RefSeq" id="WP_059315852.1">
    <property type="nucleotide sequence ID" value="NZ_CP013987.1"/>
</dbReference>
<reference evidence="1 2" key="1">
    <citation type="submission" date="2016-01" db="EMBL/GenBank/DDBJ databases">
        <title>Annotation of Pseudomonas oryzihabitans USDA-ARS-USMARC-56511.</title>
        <authorList>
            <person name="Harhay G.P."/>
            <person name="Harhay D.M."/>
            <person name="Smith T.P.L."/>
            <person name="Bono J.L."/>
            <person name="Heaton M.P."/>
            <person name="Clawson M.L."/>
            <person name="Chitko-Mckown C.G."/>
            <person name="Capik S.F."/>
            <person name="DeDonder K.D."/>
            <person name="Apley M.D."/>
            <person name="Lubbers B.V."/>
            <person name="White B.J."/>
            <person name="Larson R.L."/>
        </authorList>
    </citation>
    <scope>NUCLEOTIDE SEQUENCE [LARGE SCALE GENOMIC DNA]</scope>
    <source>
        <strain evidence="1 2">USDA-ARS-USMARC-56511</strain>
    </source>
</reference>
<dbReference type="EMBL" id="CP013987">
    <property type="protein sequence ID" value="ALZ85731.1"/>
    <property type="molecule type" value="Genomic_DNA"/>
</dbReference>
<sequence length="96" mass="10975">MKRPWLAVLLLGIALPGWADTLQIPLGRQGDVGTPLPQRGDSRSQVLERFGLPDQEHPPVGHPTIRRWDYRDFSVYFENDRVLDAVREPRRPPPSP</sequence>
<gene>
    <name evidence="1" type="ORF">APT59_16535</name>
</gene>
<dbReference type="KEGG" id="por:APT59_16535"/>
<evidence type="ECO:0000313" key="1">
    <source>
        <dbReference type="EMBL" id="ALZ85731.1"/>
    </source>
</evidence>